<protein>
    <submittedName>
        <fullName evidence="1">Uncharacterized protein</fullName>
    </submittedName>
</protein>
<proteinExistence type="predicted"/>
<organism evidence="1 2">
    <name type="scientific">Seinonella peptonophila</name>
    <dbReference type="NCBI Taxonomy" id="112248"/>
    <lineage>
        <taxon>Bacteria</taxon>
        <taxon>Bacillati</taxon>
        <taxon>Bacillota</taxon>
        <taxon>Bacilli</taxon>
        <taxon>Bacillales</taxon>
        <taxon>Thermoactinomycetaceae</taxon>
        <taxon>Seinonella</taxon>
    </lineage>
</organism>
<dbReference type="RefSeq" id="WP_073154168.1">
    <property type="nucleotide sequence ID" value="NZ_FQVL01000003.1"/>
</dbReference>
<gene>
    <name evidence="1" type="ORF">SAMN05444392_10369</name>
</gene>
<dbReference type="EMBL" id="FQVL01000003">
    <property type="protein sequence ID" value="SHE77026.1"/>
    <property type="molecule type" value="Genomic_DNA"/>
</dbReference>
<accession>A0A1M4W732</accession>
<name>A0A1M4W732_9BACL</name>
<evidence type="ECO:0000313" key="2">
    <source>
        <dbReference type="Proteomes" id="UP000184476"/>
    </source>
</evidence>
<dbReference type="AlphaFoldDB" id="A0A1M4W732"/>
<dbReference type="Proteomes" id="UP000184476">
    <property type="component" value="Unassembled WGS sequence"/>
</dbReference>
<dbReference type="STRING" id="112248.SAMN05444392_10369"/>
<keyword evidence="2" id="KW-1185">Reference proteome</keyword>
<reference evidence="1 2" key="1">
    <citation type="submission" date="2016-11" db="EMBL/GenBank/DDBJ databases">
        <authorList>
            <person name="Jaros S."/>
            <person name="Januszkiewicz K."/>
            <person name="Wedrychowicz H."/>
        </authorList>
    </citation>
    <scope>NUCLEOTIDE SEQUENCE [LARGE SCALE GENOMIC DNA]</scope>
    <source>
        <strain evidence="1 2">DSM 44666</strain>
    </source>
</reference>
<evidence type="ECO:0000313" key="1">
    <source>
        <dbReference type="EMBL" id="SHE77026.1"/>
    </source>
</evidence>
<sequence>MKQIKINYLLLLTLVIGMIVSPTSLYAEPKNDIRGPNNPFYQIKAEYDEKHHRVSGKINLSFTQNLSYELKQLAFHL</sequence>